<name>A0A7I8JZ99_SPIIN</name>
<dbReference type="InterPro" id="IPR001611">
    <property type="entry name" value="Leu-rich_rpt"/>
</dbReference>
<dbReference type="InterPro" id="IPR013210">
    <property type="entry name" value="LRR_N_plant-typ"/>
</dbReference>
<proteinExistence type="inferred from homology"/>
<dbReference type="PANTHER" id="PTHR48052:SF8">
    <property type="entry name" value="LRR RECEPTOR-LIKE SERINE_THREONINE-PROTEIN KINASE FLS2"/>
    <property type="match status" value="1"/>
</dbReference>
<dbReference type="OrthoDB" id="676979at2759"/>
<protein>
    <recommendedName>
        <fullName evidence="14">Leucine-rich repeat-containing N-terminal plant-type domain-containing protein</fullName>
    </recommendedName>
</protein>
<dbReference type="Proteomes" id="UP000663760">
    <property type="component" value="Chromosome 1"/>
</dbReference>
<dbReference type="EMBL" id="LR746264">
    <property type="protein sequence ID" value="CAA7389400.1"/>
    <property type="molecule type" value="Genomic_DNA"/>
</dbReference>
<keyword evidence="8 12" id="KW-1133">Transmembrane helix</keyword>
<dbReference type="PRINTS" id="PR00019">
    <property type="entry name" value="LEURICHRPT"/>
</dbReference>
<gene>
    <name evidence="15" type="ORF">SI8410_01001448</name>
</gene>
<evidence type="ECO:0000256" key="7">
    <source>
        <dbReference type="ARBA" id="ARBA00022737"/>
    </source>
</evidence>
<keyword evidence="6 13" id="KW-0732">Signal</keyword>
<dbReference type="Pfam" id="PF13855">
    <property type="entry name" value="LRR_8"/>
    <property type="match status" value="4"/>
</dbReference>
<evidence type="ECO:0000256" key="4">
    <source>
        <dbReference type="ARBA" id="ARBA00022614"/>
    </source>
</evidence>
<evidence type="ECO:0000256" key="12">
    <source>
        <dbReference type="SAM" id="Phobius"/>
    </source>
</evidence>
<evidence type="ECO:0000256" key="13">
    <source>
        <dbReference type="SAM" id="SignalP"/>
    </source>
</evidence>
<keyword evidence="7" id="KW-0677">Repeat</keyword>
<dbReference type="InterPro" id="IPR032675">
    <property type="entry name" value="LRR_dom_sf"/>
</dbReference>
<keyword evidence="11" id="KW-0325">Glycoprotein</keyword>
<dbReference type="Pfam" id="PF00560">
    <property type="entry name" value="LRR_1"/>
    <property type="match status" value="3"/>
</dbReference>
<evidence type="ECO:0000313" key="16">
    <source>
        <dbReference type="Proteomes" id="UP000663760"/>
    </source>
</evidence>
<sequence length="1087" mass="118553">MIPRFLRLVLVLLCLATSSFRLLASGQCLPGQSAALLALKQRFTLSAPRNGISPPLHSWKEGTDCCRAWAGVTCEGEPAKVVALDLSGSSISGGVHPALFSLTSLRSLNLSCNRLNFDSVLSRSFEQLTNLTHLNLSDSGFSGQIPVGISRLRTLVSLDLSAPGLCSSSSLTLQDPDLPTLIRNLSNLRQLYLDGVNISAGGRDWGRALSTSVPNLHELSLSRCSLSGPIDDSFSHLKSLAILRLHENNLSTEVPEFLGDFSSLRLLRLSTCGLRGSLPRRIFQLPHLETLDLSMNPTLSGSLPDFPPGIVLEELKLSATNFSGTLPESTGNIRLLKTLQLTACRFSGSLPASFHNLTRLVSVDLSINNFSGPVPSFASSPNISKIDLQNNSLSGPFPGWIFSLPSLQSLQLNLNRLSGTLGEILPPADSLLETVDLTSNELQGSLPMSISRLQHLKILRLASNNLSGTVELSLFGNLRNLSILDLSYNRLIVQSNPAAAFPSISTLNVAFCGLEVFPSLLRNLPRLTRLDLSGNNISGSIPDWLWSVGSLVYLNLSHNSLTNFQSLPDFSNSSLIVLDLHSNNLAGPIPRPPPSNVMVDFSNNQFASSIPSDIGSTLNFSIFFSVSNNRLTGGIPESVCSGVYLQVLDLSHNSLEGPIPGCLVAGEINLRVLNLRSNKLNGTLPRTFEAGCKLRSLNLHGNILQGAVPQSLSSCESLEVLDLGNNRIEDAFPFWLGNLSNLRVLGLRSNKFYGPVWTPRDGKYTFSMLQIIDISSNRFNGSLPSECFQGWKAMTTASELAGKKTVVAFKFLDLTRLYYVDTVTVTSKGLELTLVKILTIFTSIDLSNNDFHGSIPPAVGELKALRVLNMSHNRLTGPIPPSISDLTMLESLDLSKNRLSGEIPPGLVHLSFLSTLYLRYNRLVGRIPQGGQFLTFPRASFEGNEGLCGPQLLRPCTDATVAGYDIGGRASNSTVDYSWVFIFVGLGYGGGLALVFGPFVLWGEGRRWYNQHVDRKLLAILPSALLLLFDFCKDAKVDSAESLEEDPFVEWDEGRQRRFCVFCTRLEFRGEKVAIHHDRCWCTLKEI</sequence>
<evidence type="ECO:0000256" key="9">
    <source>
        <dbReference type="ARBA" id="ARBA00023136"/>
    </source>
</evidence>
<reference evidence="15" key="1">
    <citation type="submission" date="2020-02" db="EMBL/GenBank/DDBJ databases">
        <authorList>
            <person name="Scholz U."/>
            <person name="Mascher M."/>
            <person name="Fiebig A."/>
        </authorList>
    </citation>
    <scope>NUCLEOTIDE SEQUENCE</scope>
</reference>
<dbReference type="SMART" id="SM00369">
    <property type="entry name" value="LRR_TYP"/>
    <property type="match status" value="14"/>
</dbReference>
<keyword evidence="3" id="KW-1003">Cell membrane</keyword>
<dbReference type="Pfam" id="PF08263">
    <property type="entry name" value="LRRNT_2"/>
    <property type="match status" value="1"/>
</dbReference>
<evidence type="ECO:0000256" key="3">
    <source>
        <dbReference type="ARBA" id="ARBA00022475"/>
    </source>
</evidence>
<keyword evidence="5 12" id="KW-0812">Transmembrane</keyword>
<dbReference type="PROSITE" id="PS51450">
    <property type="entry name" value="LRR"/>
    <property type="match status" value="1"/>
</dbReference>
<dbReference type="FunFam" id="3.80.10.10:FF:000041">
    <property type="entry name" value="LRR receptor-like serine/threonine-protein kinase ERECTA"/>
    <property type="match status" value="2"/>
</dbReference>
<evidence type="ECO:0000256" key="11">
    <source>
        <dbReference type="ARBA" id="ARBA00023180"/>
    </source>
</evidence>
<evidence type="ECO:0000259" key="14">
    <source>
        <dbReference type="Pfam" id="PF08263"/>
    </source>
</evidence>
<comment type="subcellular location">
    <subcellularLocation>
        <location evidence="1">Cell membrane</location>
        <topology evidence="1">Single-pass type I membrane protein</topology>
    </subcellularLocation>
</comment>
<feature type="domain" description="Leucine-rich repeat-containing N-terminal plant-type" evidence="14">
    <location>
        <begin position="31"/>
        <end position="74"/>
    </location>
</feature>
<evidence type="ECO:0000256" key="1">
    <source>
        <dbReference type="ARBA" id="ARBA00004251"/>
    </source>
</evidence>
<evidence type="ECO:0000313" key="15">
    <source>
        <dbReference type="EMBL" id="CAA7389400.1"/>
    </source>
</evidence>
<evidence type="ECO:0000256" key="5">
    <source>
        <dbReference type="ARBA" id="ARBA00022692"/>
    </source>
</evidence>
<keyword evidence="10" id="KW-0675">Receptor</keyword>
<dbReference type="AlphaFoldDB" id="A0A7I8JZ99"/>
<comment type="similarity">
    <text evidence="2">Belongs to the RLP family.</text>
</comment>
<dbReference type="Gene3D" id="3.80.10.10">
    <property type="entry name" value="Ribonuclease Inhibitor"/>
    <property type="match status" value="5"/>
</dbReference>
<keyword evidence="16" id="KW-1185">Reference proteome</keyword>
<evidence type="ECO:0000256" key="2">
    <source>
        <dbReference type="ARBA" id="ARBA00009592"/>
    </source>
</evidence>
<evidence type="ECO:0000256" key="10">
    <source>
        <dbReference type="ARBA" id="ARBA00023170"/>
    </source>
</evidence>
<accession>A0A7I8JZ99</accession>
<feature type="chain" id="PRO_5029886128" description="Leucine-rich repeat-containing N-terminal plant-type domain-containing protein" evidence="13">
    <location>
        <begin position="27"/>
        <end position="1087"/>
    </location>
</feature>
<feature type="transmembrane region" description="Helical" evidence="12">
    <location>
        <begin position="979"/>
        <end position="1002"/>
    </location>
</feature>
<keyword evidence="9 12" id="KW-0472">Membrane</keyword>
<evidence type="ECO:0000256" key="8">
    <source>
        <dbReference type="ARBA" id="ARBA00022989"/>
    </source>
</evidence>
<dbReference type="FunFam" id="3.80.10.10:FF:000213">
    <property type="entry name" value="Tyrosine-sulfated glycopeptide receptor 1"/>
    <property type="match status" value="1"/>
</dbReference>
<dbReference type="InterPro" id="IPR003591">
    <property type="entry name" value="Leu-rich_rpt_typical-subtyp"/>
</dbReference>
<feature type="signal peptide" evidence="13">
    <location>
        <begin position="1"/>
        <end position="26"/>
    </location>
</feature>
<dbReference type="SUPFAM" id="SSF52058">
    <property type="entry name" value="L domain-like"/>
    <property type="match status" value="3"/>
</dbReference>
<evidence type="ECO:0000256" key="6">
    <source>
        <dbReference type="ARBA" id="ARBA00022729"/>
    </source>
</evidence>
<dbReference type="GO" id="GO:0005886">
    <property type="term" value="C:plasma membrane"/>
    <property type="evidence" value="ECO:0007669"/>
    <property type="project" value="UniProtKB-SubCell"/>
</dbReference>
<organism evidence="15 16">
    <name type="scientific">Spirodela intermedia</name>
    <name type="common">Intermediate duckweed</name>
    <dbReference type="NCBI Taxonomy" id="51605"/>
    <lineage>
        <taxon>Eukaryota</taxon>
        <taxon>Viridiplantae</taxon>
        <taxon>Streptophyta</taxon>
        <taxon>Embryophyta</taxon>
        <taxon>Tracheophyta</taxon>
        <taxon>Spermatophyta</taxon>
        <taxon>Magnoliopsida</taxon>
        <taxon>Liliopsida</taxon>
        <taxon>Araceae</taxon>
        <taxon>Lemnoideae</taxon>
        <taxon>Spirodela</taxon>
    </lineage>
</organism>
<keyword evidence="4" id="KW-0433">Leucine-rich repeat</keyword>
<dbReference type="PANTHER" id="PTHR48052">
    <property type="entry name" value="UNNAMED PRODUCT"/>
    <property type="match status" value="1"/>
</dbReference>